<sequence length="279" mass="31517">MSGNKRDASDTEQTPSKQHTFSSSEDKRTLVCAVRGLHGQVCTITISADASIHSLKELIHRQNASQLTSVTPTAITVYSSEGPNHVWAVLDENGTMVERGKPSAEALLLPTRRIRYYFPSTIPAFDSGVVHVVADIPPQKTLPLQVKTPILVRNPPLRDDNPTQLPNYEIDEYLEEEIERCWRVREALGLFVHWSIKGTDFSQKHNFPGAQWLEYKTYDQSCIELMISRVFIGDKTTWRDLYVACNKVVQNCEGRVGSRYVEAFYRSKDGTTLELDIGT</sequence>
<dbReference type="Pfam" id="PF20147">
    <property type="entry name" value="Crinkler"/>
    <property type="match status" value="1"/>
</dbReference>
<feature type="domain" description="Crinkler effector protein N-terminal" evidence="5">
    <location>
        <begin position="29"/>
        <end position="133"/>
    </location>
</feature>
<accession>A0A225X239</accession>
<name>A0A225X239_9STRA</name>
<feature type="compositionally biased region" description="Polar residues" evidence="4">
    <location>
        <begin position="11"/>
        <end position="23"/>
    </location>
</feature>
<evidence type="ECO:0000313" key="7">
    <source>
        <dbReference type="Proteomes" id="UP000198211"/>
    </source>
</evidence>
<comment type="caution">
    <text evidence="6">The sequence shown here is derived from an EMBL/GenBank/DDBJ whole genome shotgun (WGS) entry which is preliminary data.</text>
</comment>
<dbReference type="GO" id="GO:0043657">
    <property type="term" value="C:host cell"/>
    <property type="evidence" value="ECO:0007669"/>
    <property type="project" value="UniProtKB-SubCell"/>
</dbReference>
<evidence type="ECO:0000256" key="2">
    <source>
        <dbReference type="ARBA" id="ARBA00004613"/>
    </source>
</evidence>
<dbReference type="GO" id="GO:0005576">
    <property type="term" value="C:extracellular region"/>
    <property type="evidence" value="ECO:0007669"/>
    <property type="project" value="UniProtKB-SubCell"/>
</dbReference>
<proteinExistence type="predicted"/>
<gene>
    <name evidence="6" type="ORF">PHMEG_0001095</name>
</gene>
<comment type="subcellular location">
    <subcellularLocation>
        <location evidence="1">Host cell</location>
    </subcellularLocation>
    <subcellularLocation>
        <location evidence="2">Secreted</location>
    </subcellularLocation>
</comment>
<evidence type="ECO:0000313" key="6">
    <source>
        <dbReference type="EMBL" id="OWZ23961.1"/>
    </source>
</evidence>
<dbReference type="OrthoDB" id="128139at2759"/>
<reference evidence="7" key="1">
    <citation type="submission" date="2017-03" db="EMBL/GenBank/DDBJ databases">
        <title>Phytopthora megakarya and P. palmivora, two closely related causual agents of cacao black pod achieved similar genome size and gene model numbers by different mechanisms.</title>
        <authorList>
            <person name="Ali S."/>
            <person name="Shao J."/>
            <person name="Larry D.J."/>
            <person name="Kronmiller B."/>
            <person name="Shen D."/>
            <person name="Strem M.D."/>
            <person name="Melnick R.L."/>
            <person name="Guiltinan M.J."/>
            <person name="Tyler B.M."/>
            <person name="Meinhardt L.W."/>
            <person name="Bailey B.A."/>
        </authorList>
    </citation>
    <scope>NUCLEOTIDE SEQUENCE [LARGE SCALE GENOMIC DNA]</scope>
    <source>
        <strain evidence="7">zdho120</strain>
    </source>
</reference>
<evidence type="ECO:0000256" key="1">
    <source>
        <dbReference type="ARBA" id="ARBA00004340"/>
    </source>
</evidence>
<protein>
    <recommendedName>
        <fullName evidence="5">Crinkler effector protein N-terminal domain-containing protein</fullName>
    </recommendedName>
</protein>
<evidence type="ECO:0000256" key="3">
    <source>
        <dbReference type="ARBA" id="ARBA00022525"/>
    </source>
</evidence>
<dbReference type="Proteomes" id="UP000198211">
    <property type="component" value="Unassembled WGS sequence"/>
</dbReference>
<feature type="region of interest" description="Disordered" evidence="4">
    <location>
        <begin position="1"/>
        <end position="25"/>
    </location>
</feature>
<keyword evidence="7" id="KW-1185">Reference proteome</keyword>
<evidence type="ECO:0000259" key="5">
    <source>
        <dbReference type="Pfam" id="PF20147"/>
    </source>
</evidence>
<organism evidence="6 7">
    <name type="scientific">Phytophthora megakarya</name>
    <dbReference type="NCBI Taxonomy" id="4795"/>
    <lineage>
        <taxon>Eukaryota</taxon>
        <taxon>Sar</taxon>
        <taxon>Stramenopiles</taxon>
        <taxon>Oomycota</taxon>
        <taxon>Peronosporomycetes</taxon>
        <taxon>Peronosporales</taxon>
        <taxon>Peronosporaceae</taxon>
        <taxon>Phytophthora</taxon>
    </lineage>
</organism>
<evidence type="ECO:0000256" key="4">
    <source>
        <dbReference type="SAM" id="MobiDB-lite"/>
    </source>
</evidence>
<dbReference type="InterPro" id="IPR045379">
    <property type="entry name" value="Crinkler_N"/>
</dbReference>
<dbReference type="AlphaFoldDB" id="A0A225X239"/>
<keyword evidence="3" id="KW-0964">Secreted</keyword>
<dbReference type="EMBL" id="NBNE01000035">
    <property type="protein sequence ID" value="OWZ23961.1"/>
    <property type="molecule type" value="Genomic_DNA"/>
</dbReference>